<keyword evidence="1" id="KW-0805">Transcription regulation</keyword>
<proteinExistence type="predicted"/>
<dbReference type="InterPro" id="IPR036390">
    <property type="entry name" value="WH_DNA-bd_sf"/>
</dbReference>
<dbReference type="PANTHER" id="PTHR43537">
    <property type="entry name" value="TRANSCRIPTIONAL REGULATOR, GNTR FAMILY"/>
    <property type="match status" value="1"/>
</dbReference>
<keyword evidence="2" id="KW-0238">DNA-binding</keyword>
<accession>A0ABT2ZD06</accession>
<dbReference type="Gene3D" id="1.10.10.10">
    <property type="entry name" value="Winged helix-like DNA-binding domain superfamily/Winged helix DNA-binding domain"/>
    <property type="match status" value="1"/>
</dbReference>
<dbReference type="SMART" id="SM00345">
    <property type="entry name" value="HTH_GNTR"/>
    <property type="match status" value="1"/>
</dbReference>
<evidence type="ECO:0000256" key="3">
    <source>
        <dbReference type="ARBA" id="ARBA00023163"/>
    </source>
</evidence>
<dbReference type="SUPFAM" id="SSF46785">
    <property type="entry name" value="Winged helix' DNA-binding domain"/>
    <property type="match status" value="1"/>
</dbReference>
<feature type="domain" description="HTH gntR-type" evidence="4">
    <location>
        <begin position="14"/>
        <end position="81"/>
    </location>
</feature>
<dbReference type="Proteomes" id="UP001652542">
    <property type="component" value="Unassembled WGS sequence"/>
</dbReference>
<dbReference type="SUPFAM" id="SSF48008">
    <property type="entry name" value="GntR ligand-binding domain-like"/>
    <property type="match status" value="1"/>
</dbReference>
<dbReference type="SMART" id="SM00895">
    <property type="entry name" value="FCD"/>
    <property type="match status" value="1"/>
</dbReference>
<dbReference type="InterPro" id="IPR036388">
    <property type="entry name" value="WH-like_DNA-bd_sf"/>
</dbReference>
<organism evidence="5 6">
    <name type="scientific">Albidovulum marisflavi</name>
    <dbReference type="NCBI Taxonomy" id="2984159"/>
    <lineage>
        <taxon>Bacteria</taxon>
        <taxon>Pseudomonadati</taxon>
        <taxon>Pseudomonadota</taxon>
        <taxon>Alphaproteobacteria</taxon>
        <taxon>Rhodobacterales</taxon>
        <taxon>Paracoccaceae</taxon>
        <taxon>Albidovulum</taxon>
    </lineage>
</organism>
<dbReference type="PANTHER" id="PTHR43537:SF51">
    <property type="entry name" value="HTH-TYPE TRANSCRIPTIONAL REGULATOR LGOR-RELATED"/>
    <property type="match status" value="1"/>
</dbReference>
<keyword evidence="3" id="KW-0804">Transcription</keyword>
<dbReference type="PROSITE" id="PS50949">
    <property type="entry name" value="HTH_GNTR"/>
    <property type="match status" value="1"/>
</dbReference>
<dbReference type="RefSeq" id="WP_263734666.1">
    <property type="nucleotide sequence ID" value="NZ_JAOWKY010000002.1"/>
</dbReference>
<evidence type="ECO:0000256" key="2">
    <source>
        <dbReference type="ARBA" id="ARBA00023125"/>
    </source>
</evidence>
<comment type="caution">
    <text evidence="5">The sequence shown here is derived from an EMBL/GenBank/DDBJ whole genome shotgun (WGS) entry which is preliminary data.</text>
</comment>
<reference evidence="5 6" key="1">
    <citation type="submission" date="2022-10" db="EMBL/GenBank/DDBJ databases">
        <title>Defluviimonas sp. nov., isolated from ocean surface water.</title>
        <authorList>
            <person name="He W."/>
            <person name="Wang L."/>
            <person name="Zhang D.-F."/>
        </authorList>
    </citation>
    <scope>NUCLEOTIDE SEQUENCE [LARGE SCALE GENOMIC DNA]</scope>
    <source>
        <strain evidence="5 6">WL0002</strain>
    </source>
</reference>
<dbReference type="InterPro" id="IPR011711">
    <property type="entry name" value="GntR_C"/>
</dbReference>
<dbReference type="EMBL" id="JAOWKY010000002">
    <property type="protein sequence ID" value="MCV2869009.1"/>
    <property type="molecule type" value="Genomic_DNA"/>
</dbReference>
<keyword evidence="6" id="KW-1185">Reference proteome</keyword>
<dbReference type="InterPro" id="IPR000524">
    <property type="entry name" value="Tscrpt_reg_HTH_GntR"/>
</dbReference>
<name>A0ABT2ZD06_9RHOB</name>
<dbReference type="InterPro" id="IPR008920">
    <property type="entry name" value="TF_FadR/GntR_C"/>
</dbReference>
<sequence length="320" mass="34618">MDRSASPDRKTKPRASHLELAQQILEHVRSRGLGPGAHLPEQVLASACNVSRTPVRAALDLLVDQGLARHETSTGYRLASDFSPASVLAGQLPNAVETELAGRILRDRAARRLDETVTVGGLIRRYGAARSAVAKAVARLAEDGLLSRAPGQSWVFAPLPDAPESQADSFEFRLMLEPEALSAPGFKLDPDRAAALRRAMVAFLAEPDDRLDPRGFQALDAEFHGLIARGAANRFVAEALTQHLRLRELPGATARANVVRLRQAMQEHLSILDQLEAGRFDVAADLLRVHLRLSRSQRPQAANRGAPPLFGLTFRGGGDG</sequence>
<evidence type="ECO:0000313" key="5">
    <source>
        <dbReference type="EMBL" id="MCV2869009.1"/>
    </source>
</evidence>
<protein>
    <submittedName>
        <fullName evidence="5">GntR family transcriptional regulator</fullName>
    </submittedName>
</protein>
<gene>
    <name evidence="5" type="ORF">OEW28_10255</name>
</gene>
<evidence type="ECO:0000259" key="4">
    <source>
        <dbReference type="PROSITE" id="PS50949"/>
    </source>
</evidence>
<dbReference type="Pfam" id="PF07729">
    <property type="entry name" value="FCD"/>
    <property type="match status" value="1"/>
</dbReference>
<dbReference type="Gene3D" id="1.20.120.530">
    <property type="entry name" value="GntR ligand-binding domain-like"/>
    <property type="match status" value="1"/>
</dbReference>
<evidence type="ECO:0000256" key="1">
    <source>
        <dbReference type="ARBA" id="ARBA00023015"/>
    </source>
</evidence>
<dbReference type="Pfam" id="PF00392">
    <property type="entry name" value="GntR"/>
    <property type="match status" value="1"/>
</dbReference>
<evidence type="ECO:0000313" key="6">
    <source>
        <dbReference type="Proteomes" id="UP001652542"/>
    </source>
</evidence>